<proteinExistence type="predicted"/>
<dbReference type="InterPro" id="IPR001647">
    <property type="entry name" value="HTH_TetR"/>
</dbReference>
<dbReference type="EMBL" id="FMBC01000060">
    <property type="protein sequence ID" value="SCC65270.1"/>
    <property type="molecule type" value="Genomic_DNA"/>
</dbReference>
<dbReference type="PANTHER" id="PTHR30055">
    <property type="entry name" value="HTH-TYPE TRANSCRIPTIONAL REGULATOR RUTR"/>
    <property type="match status" value="1"/>
</dbReference>
<evidence type="ECO:0000256" key="2">
    <source>
        <dbReference type="ARBA" id="ARBA00023125"/>
    </source>
</evidence>
<dbReference type="InterPro" id="IPR050109">
    <property type="entry name" value="HTH-type_TetR-like_transc_reg"/>
</dbReference>
<sequence>MCFIFTFLYALAKVKRSVYFLIMKKRQDIIQAAERLFYNNGFHATSTDRICEEAGVSTRTLYRHFPSREQLTAAVMEARQQRFFADLYAPDHPQAVEKLFAVLGEWMAGYGAGGCFFLKAWGEYAQENIQLCALALGFRYALRDYIATSVRHSALADAVWMLFEGAITAALIRGPQAAYDAGKAAAILMASEEAKR</sequence>
<dbReference type="PANTHER" id="PTHR30055:SF200">
    <property type="entry name" value="HTH-TYPE TRANSCRIPTIONAL REPRESSOR BDCR"/>
    <property type="match status" value="1"/>
</dbReference>
<keyword evidence="3" id="KW-0804">Transcription</keyword>
<dbReference type="Pfam" id="PF00440">
    <property type="entry name" value="TetR_N"/>
    <property type="match status" value="1"/>
</dbReference>
<organism evidence="6 7">
    <name type="scientific">Kosakonia oryziphila</name>
    <dbReference type="NCBI Taxonomy" id="1005667"/>
    <lineage>
        <taxon>Bacteria</taxon>
        <taxon>Pseudomonadati</taxon>
        <taxon>Pseudomonadota</taxon>
        <taxon>Gammaproteobacteria</taxon>
        <taxon>Enterobacterales</taxon>
        <taxon>Enterobacteriaceae</taxon>
        <taxon>Kosakonia</taxon>
    </lineage>
</organism>
<dbReference type="Proteomes" id="UP000198515">
    <property type="component" value="Unassembled WGS sequence"/>
</dbReference>
<evidence type="ECO:0000313" key="6">
    <source>
        <dbReference type="EMBL" id="SCC65270.1"/>
    </source>
</evidence>
<dbReference type="SUPFAM" id="SSF46689">
    <property type="entry name" value="Homeodomain-like"/>
    <property type="match status" value="1"/>
</dbReference>
<reference evidence="7" key="1">
    <citation type="submission" date="2016-08" db="EMBL/GenBank/DDBJ databases">
        <authorList>
            <person name="Varghese N."/>
            <person name="Submissions Spin"/>
        </authorList>
    </citation>
    <scope>NUCLEOTIDE SEQUENCE [LARGE SCALE GENOMIC DNA]</scope>
    <source>
        <strain evidence="7">REICA_142</strain>
    </source>
</reference>
<dbReference type="SUPFAM" id="SSF48498">
    <property type="entry name" value="Tetracyclin repressor-like, C-terminal domain"/>
    <property type="match status" value="1"/>
</dbReference>
<feature type="domain" description="HTH tetR-type" evidence="5">
    <location>
        <begin position="23"/>
        <end position="83"/>
    </location>
</feature>
<dbReference type="PRINTS" id="PR00455">
    <property type="entry name" value="HTHTETR"/>
</dbReference>
<evidence type="ECO:0000313" key="7">
    <source>
        <dbReference type="Proteomes" id="UP000198515"/>
    </source>
</evidence>
<keyword evidence="1" id="KW-0805">Transcription regulation</keyword>
<evidence type="ECO:0000256" key="1">
    <source>
        <dbReference type="ARBA" id="ARBA00023015"/>
    </source>
</evidence>
<protein>
    <submittedName>
        <fullName evidence="6">Transcriptional regulator, TetR family</fullName>
    </submittedName>
</protein>
<dbReference type="Gene3D" id="1.10.357.10">
    <property type="entry name" value="Tetracycline Repressor, domain 2"/>
    <property type="match status" value="1"/>
</dbReference>
<dbReference type="FunFam" id="1.10.10.60:FF:000141">
    <property type="entry name" value="TetR family transcriptional regulator"/>
    <property type="match status" value="1"/>
</dbReference>
<gene>
    <name evidence="6" type="ORF">GA0061070_10604</name>
</gene>
<evidence type="ECO:0000256" key="4">
    <source>
        <dbReference type="PROSITE-ProRule" id="PRU00335"/>
    </source>
</evidence>
<dbReference type="GO" id="GO:0000976">
    <property type="term" value="F:transcription cis-regulatory region binding"/>
    <property type="evidence" value="ECO:0007669"/>
    <property type="project" value="TreeGrafter"/>
</dbReference>
<name>A0A1C4GAP8_9ENTR</name>
<accession>A0A1C4GAP8</accession>
<evidence type="ECO:0000259" key="5">
    <source>
        <dbReference type="PROSITE" id="PS50977"/>
    </source>
</evidence>
<keyword evidence="7" id="KW-1185">Reference proteome</keyword>
<keyword evidence="2 4" id="KW-0238">DNA-binding</keyword>
<evidence type="ECO:0000256" key="3">
    <source>
        <dbReference type="ARBA" id="ARBA00023163"/>
    </source>
</evidence>
<dbReference type="InterPro" id="IPR009057">
    <property type="entry name" value="Homeodomain-like_sf"/>
</dbReference>
<dbReference type="PROSITE" id="PS50977">
    <property type="entry name" value="HTH_TETR_2"/>
    <property type="match status" value="1"/>
</dbReference>
<dbReference type="AlphaFoldDB" id="A0A1C4GAP8"/>
<dbReference type="InterPro" id="IPR036271">
    <property type="entry name" value="Tet_transcr_reg_TetR-rel_C_sf"/>
</dbReference>
<feature type="DNA-binding region" description="H-T-H motif" evidence="4">
    <location>
        <begin position="46"/>
        <end position="65"/>
    </location>
</feature>
<dbReference type="GO" id="GO:0003700">
    <property type="term" value="F:DNA-binding transcription factor activity"/>
    <property type="evidence" value="ECO:0007669"/>
    <property type="project" value="TreeGrafter"/>
</dbReference>